<sequence>MAICNQCHTLMTPLGAEAFDGVYEIHSWLCTACGHELDIAMACVETYDFPSFCLTEPDDPDWLALLPLALNAQLESRAMQAH</sequence>
<organism evidence="1 2">
    <name type="scientific">Rhodopseudomonas palustris</name>
    <dbReference type="NCBI Taxonomy" id="1076"/>
    <lineage>
        <taxon>Bacteria</taxon>
        <taxon>Pseudomonadati</taxon>
        <taxon>Pseudomonadota</taxon>
        <taxon>Alphaproteobacteria</taxon>
        <taxon>Hyphomicrobiales</taxon>
        <taxon>Nitrobacteraceae</taxon>
        <taxon>Rhodopseudomonas</taxon>
    </lineage>
</organism>
<dbReference type="EMBL" id="JXXE01000484">
    <property type="protein sequence ID" value="KIZ38915.1"/>
    <property type="molecule type" value="Genomic_DNA"/>
</dbReference>
<evidence type="ECO:0000313" key="1">
    <source>
        <dbReference type="EMBL" id="KIZ38915.1"/>
    </source>
</evidence>
<gene>
    <name evidence="1" type="ORF">OO17_22055</name>
</gene>
<dbReference type="Proteomes" id="UP000032515">
    <property type="component" value="Unassembled WGS sequence"/>
</dbReference>
<comment type="caution">
    <text evidence="1">The sequence shown here is derived from an EMBL/GenBank/DDBJ whole genome shotgun (WGS) entry which is preliminary data.</text>
</comment>
<dbReference type="RefSeq" id="WP_044415659.1">
    <property type="nucleotide sequence ID" value="NZ_JXXE01000484.1"/>
</dbReference>
<evidence type="ECO:0000313" key="2">
    <source>
        <dbReference type="Proteomes" id="UP000032515"/>
    </source>
</evidence>
<name>A0A0D7EEG8_RHOPL</name>
<dbReference type="AlphaFoldDB" id="A0A0D7EEG8"/>
<dbReference type="OrthoDB" id="8139039at2"/>
<dbReference type="PATRIC" id="fig|1076.23.peg.5246"/>
<protein>
    <submittedName>
        <fullName evidence="1">Uncharacterized protein</fullName>
    </submittedName>
</protein>
<reference evidence="1 2" key="1">
    <citation type="submission" date="2014-11" db="EMBL/GenBank/DDBJ databases">
        <title>Genomics and ecophysiology of heterotrophic nitrogen fixing bacteria isolated from estuarine surface water.</title>
        <authorList>
            <person name="Bentzon-Tilia M."/>
            <person name="Severin I."/>
            <person name="Hansen L.H."/>
            <person name="Riemann L."/>
        </authorList>
    </citation>
    <scope>NUCLEOTIDE SEQUENCE [LARGE SCALE GENOMIC DNA]</scope>
    <source>
        <strain evidence="1 2">BAL398</strain>
    </source>
</reference>
<accession>A0A0D7EEG8</accession>
<proteinExistence type="predicted"/>